<name>A0A8S1LCG6_PARPR</name>
<organism evidence="3 4">
    <name type="scientific">Paramecium primaurelia</name>
    <dbReference type="NCBI Taxonomy" id="5886"/>
    <lineage>
        <taxon>Eukaryota</taxon>
        <taxon>Sar</taxon>
        <taxon>Alveolata</taxon>
        <taxon>Ciliophora</taxon>
        <taxon>Intramacronucleata</taxon>
        <taxon>Oligohymenophorea</taxon>
        <taxon>Peniculida</taxon>
        <taxon>Parameciidae</taxon>
        <taxon>Paramecium</taxon>
    </lineage>
</organism>
<evidence type="ECO:0000256" key="1">
    <source>
        <dbReference type="SAM" id="Coils"/>
    </source>
</evidence>
<evidence type="ECO:0000313" key="4">
    <source>
        <dbReference type="Proteomes" id="UP000688137"/>
    </source>
</evidence>
<gene>
    <name evidence="3" type="ORF">PPRIM_AZ9-3.1.T0340196</name>
</gene>
<evidence type="ECO:0000313" key="3">
    <source>
        <dbReference type="EMBL" id="CAD8063193.1"/>
    </source>
</evidence>
<keyword evidence="4" id="KW-1185">Reference proteome</keyword>
<sequence length="909" mass="106197">MLNQLRKAKFSTITQYQIRGVFKQQLKEGETYNNFKVDEFYRSRDFQTLCYKMHHTTTNTNYIHFATNSIVNQGALIFKTPAIDNSGIPHIVQQILTCGSQRYPVRDAWSHMRGRSLQPPDLVPYVSTDHTVFQVQSALFEDLKQLFNLTFEQVFRPMFREVDFLQQIRVQVLGGNELILRGIVYDQMIKQLEQPEFIHAEAVRKHLLEGTAYQYTTGGIPTEMTNASYERCQQYQKDYIHLSNAYLVTVGDIDVLQYCQYFNDLIEQHQNTIKPIKQLDYQPVKLFEPRLSLRGQPSFSFAYRGANLTETPEDYFKLGILSFLLHDIQDYGLRPILEKYGSYCLNYGADMTLHNQIIQFGFNNKECEQELYTFIKQLNDNIYQVIPQNIINIALDRIRLRRSINVSDLIPYITNNVKPSIYLNQECKSDDFQVLIEKYFTKDKCTVNMEADQYYIEDMNTEIKQHLKQLQVNYQKLSEQQKIIEEDTDVLSLESLPKLNAANIIPLLKQKNSIILDLNFNVPCSIFAAKHPQQSNIKWIIDVSQFSQKDYQNICILKDLLPEFFNKQVSQHDVECSVIDDKLIIELICLDKNIEEAFQQFQLVTDPALDNLELISQSLSIISANYLSNEDIPQIAVSYSQQEKYPIIQQARKICQLEVEILKNYSAKQILSQLSQELIACFYKIMNKNIQSFEIYSNPLLKDKIKSQLNLLLTNIKLQFDDYLMNKIDFEQKYEVVPFKQEFQYLKLYVALNSHTNCVTETIQIAHKPANYILSNLLTHIFIPQYCNDSQLGYCQYNPGKLTFYTVNDIHTLRTYRIFENAVHLLLECLDQDNLNSAKLGTFSIEDPERMQQILAVSEEEVKEQAQYVLKQMAEGQTSQVIFGKQVQQLDEYVKRGWTIERYINEVAV</sequence>
<dbReference type="EMBL" id="CAJJDM010000033">
    <property type="protein sequence ID" value="CAD8063193.1"/>
    <property type="molecule type" value="Genomic_DNA"/>
</dbReference>
<dbReference type="GO" id="GO:0004222">
    <property type="term" value="F:metalloendopeptidase activity"/>
    <property type="evidence" value="ECO:0007669"/>
    <property type="project" value="TreeGrafter"/>
</dbReference>
<evidence type="ECO:0000259" key="2">
    <source>
        <dbReference type="Pfam" id="PF05193"/>
    </source>
</evidence>
<dbReference type="Pfam" id="PF05193">
    <property type="entry name" value="Peptidase_M16_C"/>
    <property type="match status" value="1"/>
</dbReference>
<dbReference type="InterPro" id="IPR007863">
    <property type="entry name" value="Peptidase_M16_C"/>
</dbReference>
<accession>A0A8S1LCG6</accession>
<protein>
    <recommendedName>
        <fullName evidence="2">Peptidase M16 C-terminal domain-containing protein</fullName>
    </recommendedName>
</protein>
<reference evidence="3" key="1">
    <citation type="submission" date="2021-01" db="EMBL/GenBank/DDBJ databases">
        <authorList>
            <consortium name="Genoscope - CEA"/>
            <person name="William W."/>
        </authorList>
    </citation>
    <scope>NUCLEOTIDE SEQUENCE</scope>
</reference>
<dbReference type="OMA" id="GWTIERY"/>
<keyword evidence="1" id="KW-0175">Coiled coil</keyword>
<proteinExistence type="predicted"/>
<feature type="domain" description="Peptidase M16 C-terminal" evidence="2">
    <location>
        <begin position="227"/>
        <end position="327"/>
    </location>
</feature>
<dbReference type="GO" id="GO:0016485">
    <property type="term" value="P:protein processing"/>
    <property type="evidence" value="ECO:0007669"/>
    <property type="project" value="TreeGrafter"/>
</dbReference>
<dbReference type="Proteomes" id="UP000688137">
    <property type="component" value="Unassembled WGS sequence"/>
</dbReference>
<dbReference type="PANTHER" id="PTHR43016:SF13">
    <property type="entry name" value="PRESEQUENCE PROTEASE, MITOCHONDRIAL"/>
    <property type="match status" value="1"/>
</dbReference>
<comment type="caution">
    <text evidence="3">The sequence shown here is derived from an EMBL/GenBank/DDBJ whole genome shotgun (WGS) entry which is preliminary data.</text>
</comment>
<feature type="coiled-coil region" evidence="1">
    <location>
        <begin position="460"/>
        <end position="487"/>
    </location>
</feature>
<dbReference type="AlphaFoldDB" id="A0A8S1LCG6"/>
<dbReference type="PANTHER" id="PTHR43016">
    <property type="entry name" value="PRESEQUENCE PROTEASE"/>
    <property type="match status" value="1"/>
</dbReference>